<feature type="domain" description="Methyltransferase type 11" evidence="1">
    <location>
        <begin position="58"/>
        <end position="159"/>
    </location>
</feature>
<dbReference type="KEGG" id="tcz:108770609"/>
<proteinExistence type="predicted"/>
<organism evidence="2 3">
    <name type="scientific">Trachymyrmex cornetzi</name>
    <dbReference type="NCBI Taxonomy" id="471704"/>
    <lineage>
        <taxon>Eukaryota</taxon>
        <taxon>Metazoa</taxon>
        <taxon>Ecdysozoa</taxon>
        <taxon>Arthropoda</taxon>
        <taxon>Hexapoda</taxon>
        <taxon>Insecta</taxon>
        <taxon>Pterygota</taxon>
        <taxon>Neoptera</taxon>
        <taxon>Endopterygota</taxon>
        <taxon>Hymenoptera</taxon>
        <taxon>Apocrita</taxon>
        <taxon>Aculeata</taxon>
        <taxon>Formicoidea</taxon>
        <taxon>Formicidae</taxon>
        <taxon>Myrmicinae</taxon>
        <taxon>Trachymyrmex</taxon>
    </lineage>
</organism>
<dbReference type="SUPFAM" id="SSF53335">
    <property type="entry name" value="S-adenosyl-L-methionine-dependent methyltransferases"/>
    <property type="match status" value="1"/>
</dbReference>
<evidence type="ECO:0000313" key="3">
    <source>
        <dbReference type="Proteomes" id="UP000078492"/>
    </source>
</evidence>
<keyword evidence="2" id="KW-0808">Transferase</keyword>
<dbReference type="InterPro" id="IPR013216">
    <property type="entry name" value="Methyltransf_11"/>
</dbReference>
<reference evidence="2 3" key="1">
    <citation type="submission" date="2015-09" db="EMBL/GenBank/DDBJ databases">
        <title>Trachymyrmex cornetzi WGS genome.</title>
        <authorList>
            <person name="Nygaard S."/>
            <person name="Hu H."/>
            <person name="Boomsma J."/>
            <person name="Zhang G."/>
        </authorList>
    </citation>
    <scope>NUCLEOTIDE SEQUENCE [LARGE SCALE GENOMIC DNA]</scope>
    <source>
        <strain evidence="2">Tcor2-1</strain>
        <tissue evidence="2">Whole body</tissue>
    </source>
</reference>
<sequence>MTTNGSDTNKHFYNPFKYTFNYSNPFKYTLNNKLQREKASAVIDEFEEHLKSISGKCLDIGCGPGDITKDMILPALDPNAVVIGTDVSKNMIDYANKKYSIPKKLEYDVLDAQTKNLPTKYLSEFDFIFSFNTLHWCNDIKQTFENIYRMLQPNGTMLILFVASHKIFKVLEKLANDARFTQHITDLNKYMWPFQKSVNPRKELKELLETVGFTVNHCSHRESFHFDENPDRFFSSIASFLDFIEDMPYDKKEEFKKEFVDKYAKTQIICKQNDQNTVLEVYRVLMVFAQKRMP</sequence>
<accession>A0A195EK28</accession>
<dbReference type="PANTHER" id="PTHR43861:SF1">
    <property type="entry name" value="TRANS-ACONITATE 2-METHYLTRANSFERASE"/>
    <property type="match status" value="1"/>
</dbReference>
<dbReference type="Gene3D" id="3.40.50.150">
    <property type="entry name" value="Vaccinia Virus protein VP39"/>
    <property type="match status" value="1"/>
</dbReference>
<dbReference type="EMBL" id="KQ978801">
    <property type="protein sequence ID" value="KYN28219.1"/>
    <property type="molecule type" value="Genomic_DNA"/>
</dbReference>
<dbReference type="GO" id="GO:0032259">
    <property type="term" value="P:methylation"/>
    <property type="evidence" value="ECO:0007669"/>
    <property type="project" value="UniProtKB-KW"/>
</dbReference>
<dbReference type="PANTHER" id="PTHR43861">
    <property type="entry name" value="TRANS-ACONITATE 2-METHYLTRANSFERASE-RELATED"/>
    <property type="match status" value="1"/>
</dbReference>
<keyword evidence="3" id="KW-1185">Reference proteome</keyword>
<dbReference type="OrthoDB" id="8300214at2759"/>
<dbReference type="Pfam" id="PF08241">
    <property type="entry name" value="Methyltransf_11"/>
    <property type="match status" value="1"/>
</dbReference>
<dbReference type="STRING" id="471704.A0A195EK28"/>
<name>A0A195EK28_9HYME</name>
<dbReference type="AlphaFoldDB" id="A0A195EK28"/>
<dbReference type="Proteomes" id="UP000078492">
    <property type="component" value="Unassembled WGS sequence"/>
</dbReference>
<dbReference type="CDD" id="cd02440">
    <property type="entry name" value="AdoMet_MTases"/>
    <property type="match status" value="1"/>
</dbReference>
<keyword evidence="2" id="KW-0489">Methyltransferase</keyword>
<evidence type="ECO:0000259" key="1">
    <source>
        <dbReference type="Pfam" id="PF08241"/>
    </source>
</evidence>
<dbReference type="InterPro" id="IPR029063">
    <property type="entry name" value="SAM-dependent_MTases_sf"/>
</dbReference>
<dbReference type="GO" id="GO:0008757">
    <property type="term" value="F:S-adenosylmethionine-dependent methyltransferase activity"/>
    <property type="evidence" value="ECO:0007669"/>
    <property type="project" value="InterPro"/>
</dbReference>
<gene>
    <name evidence="2" type="ORF">ALC57_02279</name>
</gene>
<protein>
    <submittedName>
        <fullName evidence="2">Putative methyltransferase yqeM</fullName>
    </submittedName>
</protein>
<evidence type="ECO:0000313" key="2">
    <source>
        <dbReference type="EMBL" id="KYN28219.1"/>
    </source>
</evidence>